<dbReference type="GO" id="GO:0000149">
    <property type="term" value="F:SNARE binding"/>
    <property type="evidence" value="ECO:0007669"/>
    <property type="project" value="TreeGrafter"/>
</dbReference>
<feature type="compositionally biased region" description="Acidic residues" evidence="1">
    <location>
        <begin position="134"/>
        <end position="155"/>
    </location>
</feature>
<feature type="region of interest" description="Disordered" evidence="1">
    <location>
        <begin position="51"/>
        <end position="155"/>
    </location>
</feature>
<proteinExistence type="predicted"/>
<dbReference type="GO" id="GO:0005509">
    <property type="term" value="F:calcium ion binding"/>
    <property type="evidence" value="ECO:0007669"/>
    <property type="project" value="TreeGrafter"/>
</dbReference>
<dbReference type="GO" id="GO:0017156">
    <property type="term" value="P:calcium-ion regulated exocytosis"/>
    <property type="evidence" value="ECO:0007669"/>
    <property type="project" value="TreeGrafter"/>
</dbReference>
<dbReference type="Gene3D" id="2.60.40.150">
    <property type="entry name" value="C2 domain"/>
    <property type="match status" value="2"/>
</dbReference>
<keyword evidence="4" id="KW-1185">Reference proteome</keyword>
<dbReference type="EMBL" id="CANHGI010000001">
    <property type="protein sequence ID" value="CAI5438716.1"/>
    <property type="molecule type" value="Genomic_DNA"/>
</dbReference>
<dbReference type="PANTHER" id="PTHR10024">
    <property type="entry name" value="SYNAPTOTAGMIN"/>
    <property type="match status" value="1"/>
</dbReference>
<dbReference type="GO" id="GO:0070382">
    <property type="term" value="C:exocytic vesicle"/>
    <property type="evidence" value="ECO:0007669"/>
    <property type="project" value="TreeGrafter"/>
</dbReference>
<feature type="compositionally biased region" description="Polar residues" evidence="1">
    <location>
        <begin position="101"/>
        <end position="118"/>
    </location>
</feature>
<name>A0A9P1I605_9PELO</name>
<organism evidence="3 4">
    <name type="scientific">Caenorhabditis angaria</name>
    <dbReference type="NCBI Taxonomy" id="860376"/>
    <lineage>
        <taxon>Eukaryota</taxon>
        <taxon>Metazoa</taxon>
        <taxon>Ecdysozoa</taxon>
        <taxon>Nematoda</taxon>
        <taxon>Chromadorea</taxon>
        <taxon>Rhabditida</taxon>
        <taxon>Rhabditina</taxon>
        <taxon>Rhabditomorpha</taxon>
        <taxon>Rhabditoidea</taxon>
        <taxon>Rhabditidae</taxon>
        <taxon>Peloderinae</taxon>
        <taxon>Caenorhabditis</taxon>
    </lineage>
</organism>
<feature type="domain" description="C2" evidence="2">
    <location>
        <begin position="260"/>
        <end position="385"/>
    </location>
</feature>
<evidence type="ECO:0000313" key="4">
    <source>
        <dbReference type="Proteomes" id="UP001152747"/>
    </source>
</evidence>
<feature type="compositionally biased region" description="Basic residues" evidence="1">
    <location>
        <begin position="1"/>
        <end position="10"/>
    </location>
</feature>
<dbReference type="SMART" id="SM00239">
    <property type="entry name" value="C2"/>
    <property type="match status" value="2"/>
</dbReference>
<feature type="compositionally biased region" description="Acidic residues" evidence="1">
    <location>
        <begin position="538"/>
        <end position="550"/>
    </location>
</feature>
<reference evidence="3" key="1">
    <citation type="submission" date="2022-11" db="EMBL/GenBank/DDBJ databases">
        <authorList>
            <person name="Kikuchi T."/>
        </authorList>
    </citation>
    <scope>NUCLEOTIDE SEQUENCE</scope>
    <source>
        <strain evidence="3">PS1010</strain>
    </source>
</reference>
<dbReference type="GO" id="GO:0001786">
    <property type="term" value="F:phosphatidylserine binding"/>
    <property type="evidence" value="ECO:0007669"/>
    <property type="project" value="TreeGrafter"/>
</dbReference>
<protein>
    <recommendedName>
        <fullName evidence="2">C2 domain-containing protein</fullName>
    </recommendedName>
</protein>
<dbReference type="GO" id="GO:0005544">
    <property type="term" value="F:calcium-dependent phospholipid binding"/>
    <property type="evidence" value="ECO:0007669"/>
    <property type="project" value="TreeGrafter"/>
</dbReference>
<dbReference type="PROSITE" id="PS50004">
    <property type="entry name" value="C2"/>
    <property type="match status" value="2"/>
</dbReference>
<dbReference type="PANTHER" id="PTHR10024:SF348">
    <property type="entry name" value="SYNAPTOTAGMIN-17"/>
    <property type="match status" value="1"/>
</dbReference>
<dbReference type="AlphaFoldDB" id="A0A9P1I605"/>
<comment type="caution">
    <text evidence="3">The sequence shown here is derived from an EMBL/GenBank/DDBJ whole genome shotgun (WGS) entry which is preliminary data.</text>
</comment>
<gene>
    <name evidence="3" type="ORF">CAMP_LOCUS1353</name>
</gene>
<evidence type="ECO:0000259" key="2">
    <source>
        <dbReference type="PROSITE" id="PS50004"/>
    </source>
</evidence>
<feature type="region of interest" description="Disordered" evidence="1">
    <location>
        <begin position="175"/>
        <end position="202"/>
    </location>
</feature>
<evidence type="ECO:0000256" key="1">
    <source>
        <dbReference type="SAM" id="MobiDB-lite"/>
    </source>
</evidence>
<dbReference type="Proteomes" id="UP001152747">
    <property type="component" value="Unassembled WGS sequence"/>
</dbReference>
<accession>A0A9P1I605</accession>
<dbReference type="InterPro" id="IPR035892">
    <property type="entry name" value="C2_domain_sf"/>
</dbReference>
<feature type="domain" description="C2" evidence="2">
    <location>
        <begin position="386"/>
        <end position="508"/>
    </location>
</feature>
<dbReference type="GO" id="GO:0030276">
    <property type="term" value="F:clathrin binding"/>
    <property type="evidence" value="ECO:0007669"/>
    <property type="project" value="TreeGrafter"/>
</dbReference>
<dbReference type="SUPFAM" id="SSF49562">
    <property type="entry name" value="C2 domain (Calcium/lipid-binding domain, CaLB)"/>
    <property type="match status" value="2"/>
</dbReference>
<dbReference type="InterPro" id="IPR000008">
    <property type="entry name" value="C2_dom"/>
</dbReference>
<feature type="compositionally biased region" description="Low complexity" evidence="1">
    <location>
        <begin position="119"/>
        <end position="128"/>
    </location>
</feature>
<dbReference type="Pfam" id="PF00168">
    <property type="entry name" value="C2"/>
    <property type="match status" value="2"/>
</dbReference>
<dbReference type="GO" id="GO:0005886">
    <property type="term" value="C:plasma membrane"/>
    <property type="evidence" value="ECO:0007669"/>
    <property type="project" value="TreeGrafter"/>
</dbReference>
<feature type="region of interest" description="Disordered" evidence="1">
    <location>
        <begin position="1"/>
        <end position="29"/>
    </location>
</feature>
<feature type="region of interest" description="Disordered" evidence="1">
    <location>
        <begin position="521"/>
        <end position="550"/>
    </location>
</feature>
<sequence length="550" mass="61205">MEVFKIKIRSLPHTPPSSTPSPSMHHPQQRAISTYPALLEPTSCRRRLPMAPDTTHLRRSSSPRILPTPPPLSPEYRCPSAAPHLERRPSGRQLPRPPTAELNNLQNMMPTATTPIMNSSQSSLSPVSLTPDPTPDEPEQYEEEEEEVEEQQDDFDQQNEEIIEEEDDIVEEIETSQPEPEVILIPPPQPRRMSKFSVHSPSIEQISRKASNSDNDDPIAHGLDPSLYSPGAAIIKENNNEPIIHKSSIASTSSPILQRPTGLGLLHCSLQHFPVRKRLRVSILKIEALAGELKPEMEIHAICKVSIPGLKGGKEQTSEMKRGRDPVYNQEFFFDNVSHEELDTKTVVVVACHQGSGKIMKDIIIGEANVPLRDIREMNTKKEIKIVEEIKALVPKKLGKIYTTSIIEKDSKRLTINLKKTPDVCVKITLNQANKTQTKSSRILKSTTTAVYNESIMFLFGTAKNELAGTSITISVHDMQRSCTGDDIIGCAYLGVGAVDKSESEQWKGTIEHFGKEYKGNHQLKAPRSAPPVHVAEANDDVTTDPLDFE</sequence>
<dbReference type="OrthoDB" id="9947256at2759"/>
<evidence type="ECO:0000313" key="3">
    <source>
        <dbReference type="EMBL" id="CAI5438716.1"/>
    </source>
</evidence>